<organism evidence="5 6">
    <name type="scientific">Haliangium ochraceum (strain DSM 14365 / JCM 11303 / SMP-2)</name>
    <dbReference type="NCBI Taxonomy" id="502025"/>
    <lineage>
        <taxon>Bacteria</taxon>
        <taxon>Pseudomonadati</taxon>
        <taxon>Myxococcota</taxon>
        <taxon>Polyangia</taxon>
        <taxon>Haliangiales</taxon>
        <taxon>Kofleriaceae</taxon>
        <taxon>Haliangium</taxon>
    </lineage>
</organism>
<feature type="binding site" evidence="2">
    <location>
        <begin position="254"/>
        <end position="257"/>
    </location>
    <ligand>
        <name>substrate</name>
    </ligand>
</feature>
<evidence type="ECO:0000256" key="2">
    <source>
        <dbReference type="PIRSR" id="PIRSR600246-2"/>
    </source>
</evidence>
<dbReference type="Proteomes" id="UP000001880">
    <property type="component" value="Chromosome"/>
</dbReference>
<dbReference type="InterPro" id="IPR029055">
    <property type="entry name" value="Ntn_hydrolases_N"/>
</dbReference>
<dbReference type="PANTHER" id="PTHR10188">
    <property type="entry name" value="L-ASPARAGINASE"/>
    <property type="match status" value="1"/>
</dbReference>
<evidence type="ECO:0000256" key="1">
    <source>
        <dbReference type="PIRSR" id="PIRSR600246-1"/>
    </source>
</evidence>
<dbReference type="AlphaFoldDB" id="D0LMX9"/>
<feature type="active site" description="Nucleophile" evidence="1">
    <location>
        <position position="226"/>
    </location>
</feature>
<proteinExistence type="predicted"/>
<evidence type="ECO:0000313" key="6">
    <source>
        <dbReference type="Proteomes" id="UP000001880"/>
    </source>
</evidence>
<dbReference type="Gene3D" id="3.60.20.30">
    <property type="entry name" value="(Glycosyl)asparaginase"/>
    <property type="match status" value="1"/>
</dbReference>
<dbReference type="HOGENOM" id="CLU_021603_1_2_7"/>
<dbReference type="RefSeq" id="WP_012825977.1">
    <property type="nucleotide sequence ID" value="NC_013440.1"/>
</dbReference>
<dbReference type="KEGG" id="hoh:Hoch_0724"/>
<protein>
    <submittedName>
        <fullName evidence="5">Peptidase T2 asparaginase 2</fullName>
    </submittedName>
</protein>
<keyword evidence="6" id="KW-1185">Reference proteome</keyword>
<evidence type="ECO:0000313" key="5">
    <source>
        <dbReference type="EMBL" id="ACY13350.1"/>
    </source>
</evidence>
<name>D0LMX9_HALO1</name>
<dbReference type="eggNOG" id="COG1446">
    <property type="taxonomic scope" value="Bacteria"/>
</dbReference>
<dbReference type="Pfam" id="PF01112">
    <property type="entry name" value="Asparaginase_2"/>
    <property type="match status" value="1"/>
</dbReference>
<dbReference type="STRING" id="502025.Hoch_0724"/>
<feature type="binding site" evidence="2">
    <location>
        <begin position="276"/>
        <end position="279"/>
    </location>
    <ligand>
        <name>substrate</name>
    </ligand>
</feature>
<dbReference type="InterPro" id="IPR000246">
    <property type="entry name" value="Peptidase_T2"/>
</dbReference>
<reference evidence="5 6" key="1">
    <citation type="journal article" date="2010" name="Stand. Genomic Sci.">
        <title>Complete genome sequence of Haliangium ochraceum type strain (SMP-2).</title>
        <authorList>
            <consortium name="US DOE Joint Genome Institute (JGI-PGF)"/>
            <person name="Ivanova N."/>
            <person name="Daum C."/>
            <person name="Lang E."/>
            <person name="Abt B."/>
            <person name="Kopitz M."/>
            <person name="Saunders E."/>
            <person name="Lapidus A."/>
            <person name="Lucas S."/>
            <person name="Glavina Del Rio T."/>
            <person name="Nolan M."/>
            <person name="Tice H."/>
            <person name="Copeland A."/>
            <person name="Cheng J.F."/>
            <person name="Chen F."/>
            <person name="Bruce D."/>
            <person name="Goodwin L."/>
            <person name="Pitluck S."/>
            <person name="Mavromatis K."/>
            <person name="Pati A."/>
            <person name="Mikhailova N."/>
            <person name="Chen A."/>
            <person name="Palaniappan K."/>
            <person name="Land M."/>
            <person name="Hauser L."/>
            <person name="Chang Y.J."/>
            <person name="Jeffries C.D."/>
            <person name="Detter J.C."/>
            <person name="Brettin T."/>
            <person name="Rohde M."/>
            <person name="Goker M."/>
            <person name="Bristow J."/>
            <person name="Markowitz V."/>
            <person name="Eisen J.A."/>
            <person name="Hugenholtz P."/>
            <person name="Kyrpides N.C."/>
            <person name="Klenk H.P."/>
        </authorList>
    </citation>
    <scope>NUCLEOTIDE SEQUENCE [LARGE SCALE GENOMIC DNA]</scope>
    <source>
        <strain evidence="6">DSM 14365 / CIP 107738 / JCM 11303 / AJ 13395 / SMP-2</strain>
    </source>
</reference>
<dbReference type="EMBL" id="CP001804">
    <property type="protein sequence ID" value="ACY13350.1"/>
    <property type="molecule type" value="Genomic_DNA"/>
</dbReference>
<evidence type="ECO:0000256" key="3">
    <source>
        <dbReference type="PIRSR" id="PIRSR600246-3"/>
    </source>
</evidence>
<feature type="site" description="Cleavage; by autolysis" evidence="3">
    <location>
        <begin position="225"/>
        <end position="226"/>
    </location>
</feature>
<dbReference type="PANTHER" id="PTHR10188:SF13">
    <property type="entry name" value="ISOASPARTYL PEPTIDASE_L-ASPARAGINASE 2-RELATED"/>
    <property type="match status" value="1"/>
</dbReference>
<sequence>MTYTRILGLAALMACAACKRDQPTPSPQPAQEAPKPVHTAPPPAAAIAHGGVGSPPEWADGCRKAVDAALAVLERGGDPLDAAVAGGVVLEDDPRFNAGTGSRVRIDGETVQMDASVMRSGGQFGAVAIIEAVQNPVRVAQAVLDTPHILIAGDGATQFARSLGIPVYDPATEERKQQTADIIAKLRRADDELPESWQGFDWRARWNFEATLEKAGLTQDDMGADTVGVAVRGADGSFAVALSTGGTAITLRGRVGDVPILGAGLYAGPNGAVAATGTGERIVEATLSRRVYDWMSEDDPATATQRGVDEIRDKGAIGLISITADRMAAAADRPMAWAGRELGKDDWAGPDPAAP</sequence>
<accession>D0LMX9</accession>
<dbReference type="GO" id="GO:0016787">
    <property type="term" value="F:hydrolase activity"/>
    <property type="evidence" value="ECO:0007669"/>
    <property type="project" value="InterPro"/>
</dbReference>
<feature type="region of interest" description="Disordered" evidence="4">
    <location>
        <begin position="20"/>
        <end position="54"/>
    </location>
</feature>
<evidence type="ECO:0000256" key="4">
    <source>
        <dbReference type="SAM" id="MobiDB-lite"/>
    </source>
</evidence>
<dbReference type="CDD" id="cd04703">
    <property type="entry name" value="Asparaginase_2_like_1"/>
    <property type="match status" value="1"/>
</dbReference>
<dbReference type="SUPFAM" id="SSF56235">
    <property type="entry name" value="N-terminal nucleophile aminohydrolases (Ntn hydrolases)"/>
    <property type="match status" value="1"/>
</dbReference>
<gene>
    <name evidence="5" type="ordered locus">Hoch_0724</name>
</gene>